<protein>
    <submittedName>
        <fullName evidence="2">Uncharacterized protein</fullName>
    </submittedName>
</protein>
<evidence type="ECO:0000256" key="1">
    <source>
        <dbReference type="SAM" id="Phobius"/>
    </source>
</evidence>
<organism evidence="2">
    <name type="scientific">Calcidiscus leptoporus</name>
    <dbReference type="NCBI Taxonomy" id="127549"/>
    <lineage>
        <taxon>Eukaryota</taxon>
        <taxon>Haptista</taxon>
        <taxon>Haptophyta</taxon>
        <taxon>Prymnesiophyceae</taxon>
        <taxon>Coccolithales</taxon>
        <taxon>Calcidiscaceae</taxon>
        <taxon>Calcidiscus</taxon>
    </lineage>
</organism>
<sequence length="233" mass="25307">MLCVFFICGGNVTHVFSSVADSIVEHVKAKGATVAQRIIIEQSLVSRLRGFFIFALAFNLDVSINFVWALICTIWATLTIIVQNYSYYSLIFSDGEEIEVNPPCTCLTQAEVTARFADGNYLVLGNSTARAEHAGLSYNYPVTYGVGCAAHDAGFSPFCDSSATMWPTFCAQAWCYVADAMEAQDCTTLGQSRSVLFAGLFYSYAACKGVDSFQIFQTDNDALSGSSARARHG</sequence>
<accession>A0A7S0P6J3</accession>
<evidence type="ECO:0000313" key="2">
    <source>
        <dbReference type="EMBL" id="CAD8554607.1"/>
    </source>
</evidence>
<proteinExistence type="predicted"/>
<feature type="transmembrane region" description="Helical" evidence="1">
    <location>
        <begin position="51"/>
        <end position="76"/>
    </location>
</feature>
<dbReference type="AlphaFoldDB" id="A0A7S0P6J3"/>
<keyword evidence="1" id="KW-1133">Transmembrane helix</keyword>
<name>A0A7S0P6J3_9EUKA</name>
<keyword evidence="1" id="KW-0812">Transmembrane</keyword>
<keyword evidence="1" id="KW-0472">Membrane</keyword>
<reference evidence="2" key="1">
    <citation type="submission" date="2021-01" db="EMBL/GenBank/DDBJ databases">
        <authorList>
            <person name="Corre E."/>
            <person name="Pelletier E."/>
            <person name="Niang G."/>
            <person name="Scheremetjew M."/>
            <person name="Finn R."/>
            <person name="Kale V."/>
            <person name="Holt S."/>
            <person name="Cochrane G."/>
            <person name="Meng A."/>
            <person name="Brown T."/>
            <person name="Cohen L."/>
        </authorList>
    </citation>
    <scope>NUCLEOTIDE SEQUENCE</scope>
    <source>
        <strain evidence="2">RCC1130</strain>
    </source>
</reference>
<dbReference type="EMBL" id="HBER01059872">
    <property type="protein sequence ID" value="CAD8554607.1"/>
    <property type="molecule type" value="Transcribed_RNA"/>
</dbReference>
<gene>
    <name evidence="2" type="ORF">CLEP1334_LOCUS29898</name>
</gene>